<keyword evidence="2" id="KW-1185">Reference proteome</keyword>
<dbReference type="OrthoDB" id="4891431at2759"/>
<comment type="caution">
    <text evidence="1">The sequence shown here is derived from an EMBL/GenBank/DDBJ whole genome shotgun (WGS) entry which is preliminary data.</text>
</comment>
<dbReference type="EMBL" id="LUFC02000358">
    <property type="protein sequence ID" value="KAF4498239.1"/>
    <property type="molecule type" value="Genomic_DNA"/>
</dbReference>
<reference evidence="1" key="1">
    <citation type="submission" date="2020-01" db="EMBL/GenBank/DDBJ databases">
        <title>Identification and distribution of gene clusters putatively required for synthesis of sphingolipid metabolism inhibitors in phylogenetically diverse species of the filamentous fungus Fusarium.</title>
        <authorList>
            <person name="Kim H.-S."/>
            <person name="Busman M."/>
            <person name="Brown D.W."/>
            <person name="Divon H."/>
            <person name="Uhlig S."/>
            <person name="Proctor R.H."/>
        </authorList>
    </citation>
    <scope>NUCLEOTIDE SEQUENCE</scope>
    <source>
        <strain evidence="1">NRRL 31653</strain>
    </source>
</reference>
<proteinExistence type="predicted"/>
<dbReference type="AlphaFoldDB" id="A0A9P5BA61"/>
<dbReference type="Proteomes" id="UP000737391">
    <property type="component" value="Unassembled WGS sequence"/>
</dbReference>
<accession>A0A9P5BA61</accession>
<protein>
    <submittedName>
        <fullName evidence="1">FAD binding domain containing protein</fullName>
    </submittedName>
</protein>
<organism evidence="1 2">
    <name type="scientific">Fusarium agapanthi</name>
    <dbReference type="NCBI Taxonomy" id="1803897"/>
    <lineage>
        <taxon>Eukaryota</taxon>
        <taxon>Fungi</taxon>
        <taxon>Dikarya</taxon>
        <taxon>Ascomycota</taxon>
        <taxon>Pezizomycotina</taxon>
        <taxon>Sordariomycetes</taxon>
        <taxon>Hypocreomycetidae</taxon>
        <taxon>Hypocreales</taxon>
        <taxon>Nectriaceae</taxon>
        <taxon>Fusarium</taxon>
        <taxon>Fusarium fujikuroi species complex</taxon>
    </lineage>
</organism>
<sequence>MYQEVFEIWKHETKAIAPFMAQQQLLAEEQQALSLMCLLARWENPEDDDALYSTLQLIEDRVNTASKRRGVYQHFKYANYASQFQDLFEGYGEVNRQRLLAISKEYNLEGVFQNLANTGYKLTKPFGRYSPIGGHFRSYL</sequence>
<evidence type="ECO:0000313" key="1">
    <source>
        <dbReference type="EMBL" id="KAF4498239.1"/>
    </source>
</evidence>
<name>A0A9P5BA61_9HYPO</name>
<gene>
    <name evidence="1" type="ORF">FAGAP_5595</name>
</gene>
<evidence type="ECO:0000313" key="2">
    <source>
        <dbReference type="Proteomes" id="UP000737391"/>
    </source>
</evidence>